<reference evidence="2" key="1">
    <citation type="submission" date="2021-02" db="EMBL/GenBank/DDBJ databases">
        <authorList>
            <person name="Cremers G."/>
            <person name="Picone N."/>
        </authorList>
    </citation>
    <scope>NUCLEOTIDE SEQUENCE</scope>
    <source>
        <strain evidence="2">PQ17</strain>
    </source>
</reference>
<evidence type="ECO:0000313" key="3">
    <source>
        <dbReference type="Proteomes" id="UP000663859"/>
    </source>
</evidence>
<dbReference type="AlphaFoldDB" id="A0A8J2FV03"/>
<accession>A0A8J2FV03</accession>
<keyword evidence="3" id="KW-1185">Reference proteome</keyword>
<dbReference type="EMBL" id="CAJNOB010000001">
    <property type="protein sequence ID" value="CAF0689550.1"/>
    <property type="molecule type" value="Genomic_DNA"/>
</dbReference>
<dbReference type="Proteomes" id="UP000663859">
    <property type="component" value="Unassembled WGS sequence"/>
</dbReference>
<name>A0A8J2FV03_9BACT</name>
<evidence type="ECO:0000256" key="1">
    <source>
        <dbReference type="SAM" id="MobiDB-lite"/>
    </source>
</evidence>
<protein>
    <submittedName>
        <fullName evidence="2">Uncharacterized protein</fullName>
    </submittedName>
</protein>
<feature type="region of interest" description="Disordered" evidence="1">
    <location>
        <begin position="55"/>
        <end position="82"/>
    </location>
</feature>
<evidence type="ECO:0000313" key="2">
    <source>
        <dbReference type="EMBL" id="CAF0689550.1"/>
    </source>
</evidence>
<sequence>MPTSAQWHQGVFWEARFSESVSRRLHKRERCWSIPNGWIAFVLQELCKRLGKLPAGSQRFSPVRSRRKRGQSPKTQLGGLPL</sequence>
<gene>
    <name evidence="2" type="ORF">MPNT_10259</name>
</gene>
<organism evidence="2 3">
    <name type="scientific">Candidatus Methylacidithermus pantelleriae</name>
    <dbReference type="NCBI Taxonomy" id="2744239"/>
    <lineage>
        <taxon>Bacteria</taxon>
        <taxon>Pseudomonadati</taxon>
        <taxon>Verrucomicrobiota</taxon>
        <taxon>Methylacidiphilae</taxon>
        <taxon>Methylacidiphilales</taxon>
        <taxon>Methylacidiphilaceae</taxon>
        <taxon>Candidatus Methylacidithermus</taxon>
    </lineage>
</organism>
<comment type="caution">
    <text evidence="2">The sequence shown here is derived from an EMBL/GenBank/DDBJ whole genome shotgun (WGS) entry which is preliminary data.</text>
</comment>
<proteinExistence type="predicted"/>